<evidence type="ECO:0000256" key="2">
    <source>
        <dbReference type="ARBA" id="ARBA00022490"/>
    </source>
</evidence>
<keyword evidence="12" id="KW-1185">Reference proteome</keyword>
<keyword evidence="2" id="KW-0963">Cytoplasm</keyword>
<dbReference type="InterPro" id="IPR055316">
    <property type="entry name" value="RSP9"/>
</dbReference>
<evidence type="ECO:0000256" key="6">
    <source>
        <dbReference type="ARBA" id="ARBA00023212"/>
    </source>
</evidence>
<evidence type="ECO:0000256" key="5">
    <source>
        <dbReference type="ARBA" id="ARBA00023069"/>
    </source>
</evidence>
<gene>
    <name evidence="11" type="ORF">CEUTPL_LOCUS10309</name>
</gene>
<dbReference type="PANTHER" id="PTHR22069">
    <property type="entry name" value="MITOCHONDRIAL RIBOSOMAL PROTEIN S18"/>
    <property type="match status" value="1"/>
</dbReference>
<dbReference type="EMBL" id="OU892282">
    <property type="protein sequence ID" value="CAG9769835.1"/>
    <property type="molecule type" value="Genomic_DNA"/>
</dbReference>
<dbReference type="Proteomes" id="UP001152799">
    <property type="component" value="Chromosome 6"/>
</dbReference>
<sequence length="280" mass="31943">MNVNYISDCLQSIGHYGKIISVEQQLILQNSLLVLQNENHFRNVYFWGQILGEVKDYYVAYGYVTDALYGKIYYYSNDGMNWGLLPKPTKNGLLLTPLCTTRFQGDAALIIDILIGVDEPNIGEKLKAPQIRKLKEEDRLASLIHIISNEAAVIPRGAKIRRPDGVIVDNLSFEGLACLEAREVYSYLHDRIPTQKFNTNLLTRDDYNYATDFMDPLDIDKPEGNWIVDIPIGDSIVLLRSLFWPGLVFYHFLNTHKHGVVYIGYGKKCIDVPFMLSPFT</sequence>
<evidence type="ECO:0000256" key="3">
    <source>
        <dbReference type="ARBA" id="ARBA00022794"/>
    </source>
</evidence>
<dbReference type="GO" id="GO:0060091">
    <property type="term" value="C:kinocilium"/>
    <property type="evidence" value="ECO:0007669"/>
    <property type="project" value="UniProtKB-SubCell"/>
</dbReference>
<keyword evidence="6" id="KW-0206">Cytoskeleton</keyword>
<dbReference type="PANTHER" id="PTHR22069:SF0">
    <property type="entry name" value="RADIAL SPOKE HEAD PROTEIN 9 HOMOLOG"/>
    <property type="match status" value="1"/>
</dbReference>
<keyword evidence="4" id="KW-0282">Flagellum</keyword>
<protein>
    <recommendedName>
        <fullName evidence="10">Radial spoke head protein 9 homolog</fullName>
    </recommendedName>
</protein>
<organism evidence="11 12">
    <name type="scientific">Ceutorhynchus assimilis</name>
    <name type="common">cabbage seed weevil</name>
    <dbReference type="NCBI Taxonomy" id="467358"/>
    <lineage>
        <taxon>Eukaryota</taxon>
        <taxon>Metazoa</taxon>
        <taxon>Ecdysozoa</taxon>
        <taxon>Arthropoda</taxon>
        <taxon>Hexapoda</taxon>
        <taxon>Insecta</taxon>
        <taxon>Pterygota</taxon>
        <taxon>Neoptera</taxon>
        <taxon>Endopterygota</taxon>
        <taxon>Coleoptera</taxon>
        <taxon>Polyphaga</taxon>
        <taxon>Cucujiformia</taxon>
        <taxon>Curculionidae</taxon>
        <taxon>Ceutorhynchinae</taxon>
        <taxon>Ceutorhynchus</taxon>
    </lineage>
</organism>
<name>A0A9N9MY37_9CUCU</name>
<evidence type="ECO:0000256" key="1">
    <source>
        <dbReference type="ARBA" id="ARBA00004611"/>
    </source>
</evidence>
<evidence type="ECO:0000256" key="10">
    <source>
        <dbReference type="ARBA" id="ARBA00041080"/>
    </source>
</evidence>
<dbReference type="GO" id="GO:0005930">
    <property type="term" value="C:axoneme"/>
    <property type="evidence" value="ECO:0007669"/>
    <property type="project" value="TreeGrafter"/>
</dbReference>
<evidence type="ECO:0000256" key="9">
    <source>
        <dbReference type="ARBA" id="ARBA00038319"/>
    </source>
</evidence>
<evidence type="ECO:0000256" key="7">
    <source>
        <dbReference type="ARBA" id="ARBA00023273"/>
    </source>
</evidence>
<reference evidence="11" key="1">
    <citation type="submission" date="2022-01" db="EMBL/GenBank/DDBJ databases">
        <authorList>
            <person name="King R."/>
        </authorList>
    </citation>
    <scope>NUCLEOTIDE SEQUENCE</scope>
</reference>
<evidence type="ECO:0000313" key="12">
    <source>
        <dbReference type="Proteomes" id="UP001152799"/>
    </source>
</evidence>
<comment type="similarity">
    <text evidence="9">Belongs to the flagellar radial spoke RSP9 family.</text>
</comment>
<proteinExistence type="inferred from homology"/>
<dbReference type="GO" id="GO:0035082">
    <property type="term" value="P:axoneme assembly"/>
    <property type="evidence" value="ECO:0007669"/>
    <property type="project" value="InterPro"/>
</dbReference>
<accession>A0A9N9MY37</accession>
<dbReference type="OrthoDB" id="10258956at2759"/>
<evidence type="ECO:0000256" key="4">
    <source>
        <dbReference type="ARBA" id="ARBA00022846"/>
    </source>
</evidence>
<keyword evidence="5" id="KW-0969">Cilium</keyword>
<comment type="subcellular location">
    <subcellularLocation>
        <location evidence="8">Cell projection</location>
        <location evidence="8">Kinocilium</location>
    </subcellularLocation>
    <subcellularLocation>
        <location evidence="1">Cytoplasm</location>
        <location evidence="1">Cytoskeleton</location>
        <location evidence="1">Flagellum axoneme</location>
    </subcellularLocation>
</comment>
<evidence type="ECO:0000313" key="11">
    <source>
        <dbReference type="EMBL" id="CAG9769835.1"/>
    </source>
</evidence>
<keyword evidence="7" id="KW-0966">Cell projection</keyword>
<dbReference type="GO" id="GO:0044458">
    <property type="term" value="P:motile cilium assembly"/>
    <property type="evidence" value="ECO:0007669"/>
    <property type="project" value="TreeGrafter"/>
</dbReference>
<dbReference type="GO" id="GO:0060294">
    <property type="term" value="P:cilium movement involved in cell motility"/>
    <property type="evidence" value="ECO:0007669"/>
    <property type="project" value="TreeGrafter"/>
</dbReference>
<evidence type="ECO:0000256" key="8">
    <source>
        <dbReference type="ARBA" id="ARBA00037822"/>
    </source>
</evidence>
<dbReference type="AlphaFoldDB" id="A0A9N9MY37"/>
<keyword evidence="3" id="KW-0970">Cilium biogenesis/degradation</keyword>